<dbReference type="AlphaFoldDB" id="A0A5J4RPK1"/>
<accession>A0A5J4RPK1</accession>
<evidence type="ECO:0000313" key="1">
    <source>
        <dbReference type="EMBL" id="KAA6335579.1"/>
    </source>
</evidence>
<sequence length="66" mass="7951">MHLQKKREEVKTNIWTIPPPKDAIIQKPKRNKPVSEFLIQRNEAVSQIQEQAQRFEYHQRSLNEVK</sequence>
<protein>
    <submittedName>
        <fullName evidence="1">Uncharacterized protein</fullName>
    </submittedName>
</protein>
<gene>
    <name evidence="1" type="ORF">EZS27_016212</name>
</gene>
<dbReference type="EMBL" id="SNRY01000879">
    <property type="protein sequence ID" value="KAA6335579.1"/>
    <property type="molecule type" value="Genomic_DNA"/>
</dbReference>
<proteinExistence type="predicted"/>
<reference evidence="1" key="1">
    <citation type="submission" date="2019-03" db="EMBL/GenBank/DDBJ databases">
        <title>Single cell metagenomics reveals metabolic interactions within the superorganism composed of flagellate Streblomastix strix and complex community of Bacteroidetes bacteria on its surface.</title>
        <authorList>
            <person name="Treitli S.C."/>
            <person name="Kolisko M."/>
            <person name="Husnik F."/>
            <person name="Keeling P."/>
            <person name="Hampl V."/>
        </authorList>
    </citation>
    <scope>NUCLEOTIDE SEQUENCE</scope>
    <source>
        <strain evidence="1">STM</strain>
    </source>
</reference>
<comment type="caution">
    <text evidence="1">The sequence shown here is derived from an EMBL/GenBank/DDBJ whole genome shotgun (WGS) entry which is preliminary data.</text>
</comment>
<organism evidence="1">
    <name type="scientific">termite gut metagenome</name>
    <dbReference type="NCBI Taxonomy" id="433724"/>
    <lineage>
        <taxon>unclassified sequences</taxon>
        <taxon>metagenomes</taxon>
        <taxon>organismal metagenomes</taxon>
    </lineage>
</organism>
<name>A0A5J4RPK1_9ZZZZ</name>